<reference evidence="1 2" key="1">
    <citation type="submission" date="2022-04" db="EMBL/GenBank/DDBJ databases">
        <title>Positive selection, recombination, and allopatry shape intraspecific diversity of widespread and dominant cyanobacteria.</title>
        <authorList>
            <person name="Wei J."/>
            <person name="Shu W."/>
            <person name="Hu C."/>
        </authorList>
    </citation>
    <scope>NUCLEOTIDE SEQUENCE [LARGE SCALE GENOMIC DNA]</scope>
    <source>
        <strain evidence="1 2">GB2-A5</strain>
    </source>
</reference>
<dbReference type="Proteomes" id="UP001442494">
    <property type="component" value="Unassembled WGS sequence"/>
</dbReference>
<comment type="caution">
    <text evidence="1">The sequence shown here is derived from an EMBL/GenBank/DDBJ whole genome shotgun (WGS) entry which is preliminary data.</text>
</comment>
<accession>A0ABV0JWK0</accession>
<organism evidence="1 2">
    <name type="scientific">Funiculus sociatus GB2-A5</name>
    <dbReference type="NCBI Taxonomy" id="2933946"/>
    <lineage>
        <taxon>Bacteria</taxon>
        <taxon>Bacillati</taxon>
        <taxon>Cyanobacteriota</taxon>
        <taxon>Cyanophyceae</taxon>
        <taxon>Coleofasciculales</taxon>
        <taxon>Coleofasciculaceae</taxon>
        <taxon>Funiculus</taxon>
    </lineage>
</organism>
<gene>
    <name evidence="1" type="ORF">NDI37_25685</name>
</gene>
<dbReference type="EMBL" id="JAMPKK010000090">
    <property type="protein sequence ID" value="MEP0867840.1"/>
    <property type="molecule type" value="Genomic_DNA"/>
</dbReference>
<name>A0ABV0JWK0_9CYAN</name>
<sequence length="18" mass="2137">MKELSRTFNSVFLPPSFH</sequence>
<evidence type="ECO:0000313" key="2">
    <source>
        <dbReference type="Proteomes" id="UP001442494"/>
    </source>
</evidence>
<evidence type="ECO:0000313" key="1">
    <source>
        <dbReference type="EMBL" id="MEP0867840.1"/>
    </source>
</evidence>
<proteinExistence type="predicted"/>
<keyword evidence="2" id="KW-1185">Reference proteome</keyword>
<protein>
    <submittedName>
        <fullName evidence="1">Uncharacterized protein</fullName>
    </submittedName>
</protein>